<comment type="caution">
    <text evidence="2">The sequence shown here is derived from an EMBL/GenBank/DDBJ whole genome shotgun (WGS) entry which is preliminary data.</text>
</comment>
<sequence length="162" mass="17406">MHILASAAAGYLLSGRGRNARSAERGCRGPGLAPLDLPRMAERAGHQLRTHAYARRRRYIATRNGGTSISLLKQKGRRFLTRSACGALSFLGPVRAKRLPALPRQRCSSAPISAPAKGMVKIGGCQQWNIAVQWKNQEQTTGSEETQTVTANEPAVGTATEA</sequence>
<keyword evidence="3" id="KW-1185">Reference proteome</keyword>
<evidence type="ECO:0000256" key="1">
    <source>
        <dbReference type="SAM" id="MobiDB-lite"/>
    </source>
</evidence>
<accession>A0A9Q1JBZ9</accession>
<organism evidence="2 3">
    <name type="scientific">Synaphobranchus kaupii</name>
    <name type="common">Kaup's arrowtooth eel</name>
    <dbReference type="NCBI Taxonomy" id="118154"/>
    <lineage>
        <taxon>Eukaryota</taxon>
        <taxon>Metazoa</taxon>
        <taxon>Chordata</taxon>
        <taxon>Craniata</taxon>
        <taxon>Vertebrata</taxon>
        <taxon>Euteleostomi</taxon>
        <taxon>Actinopterygii</taxon>
        <taxon>Neopterygii</taxon>
        <taxon>Teleostei</taxon>
        <taxon>Anguilliformes</taxon>
        <taxon>Synaphobranchidae</taxon>
        <taxon>Synaphobranchus</taxon>
    </lineage>
</organism>
<dbReference type="EMBL" id="JAINUF010000001">
    <property type="protein sequence ID" value="KAJ8380128.1"/>
    <property type="molecule type" value="Genomic_DNA"/>
</dbReference>
<dbReference type="AlphaFoldDB" id="A0A9Q1JBZ9"/>
<reference evidence="2" key="1">
    <citation type="journal article" date="2023" name="Science">
        <title>Genome structures resolve the early diversification of teleost fishes.</title>
        <authorList>
            <person name="Parey E."/>
            <person name="Louis A."/>
            <person name="Montfort J."/>
            <person name="Bouchez O."/>
            <person name="Roques C."/>
            <person name="Iampietro C."/>
            <person name="Lluch J."/>
            <person name="Castinel A."/>
            <person name="Donnadieu C."/>
            <person name="Desvignes T."/>
            <person name="Floi Bucao C."/>
            <person name="Jouanno E."/>
            <person name="Wen M."/>
            <person name="Mejri S."/>
            <person name="Dirks R."/>
            <person name="Jansen H."/>
            <person name="Henkel C."/>
            <person name="Chen W.J."/>
            <person name="Zahm M."/>
            <person name="Cabau C."/>
            <person name="Klopp C."/>
            <person name="Thompson A.W."/>
            <person name="Robinson-Rechavi M."/>
            <person name="Braasch I."/>
            <person name="Lecointre G."/>
            <person name="Bobe J."/>
            <person name="Postlethwait J.H."/>
            <person name="Berthelot C."/>
            <person name="Roest Crollius H."/>
            <person name="Guiguen Y."/>
        </authorList>
    </citation>
    <scope>NUCLEOTIDE SEQUENCE</scope>
    <source>
        <strain evidence="2">WJC10195</strain>
    </source>
</reference>
<feature type="region of interest" description="Disordered" evidence="1">
    <location>
        <begin position="137"/>
        <end position="162"/>
    </location>
</feature>
<gene>
    <name evidence="2" type="ORF">SKAU_G00009060</name>
</gene>
<protein>
    <submittedName>
        <fullName evidence="2">Uncharacterized protein</fullName>
    </submittedName>
</protein>
<dbReference type="Proteomes" id="UP001152622">
    <property type="component" value="Chromosome 1"/>
</dbReference>
<name>A0A9Q1JBZ9_SYNKA</name>
<feature type="compositionally biased region" description="Low complexity" evidence="1">
    <location>
        <begin position="137"/>
        <end position="150"/>
    </location>
</feature>
<evidence type="ECO:0000313" key="2">
    <source>
        <dbReference type="EMBL" id="KAJ8380128.1"/>
    </source>
</evidence>
<evidence type="ECO:0000313" key="3">
    <source>
        <dbReference type="Proteomes" id="UP001152622"/>
    </source>
</evidence>
<proteinExistence type="predicted"/>